<dbReference type="Pfam" id="PF00657">
    <property type="entry name" value="Lipase_GDSL"/>
    <property type="match status" value="1"/>
</dbReference>
<dbReference type="InterPro" id="IPR001087">
    <property type="entry name" value="GDSL"/>
</dbReference>
<organism evidence="2 3">
    <name type="scientific">Malus domestica</name>
    <name type="common">Apple</name>
    <name type="synonym">Pyrus malus</name>
    <dbReference type="NCBI Taxonomy" id="3750"/>
    <lineage>
        <taxon>Eukaryota</taxon>
        <taxon>Viridiplantae</taxon>
        <taxon>Streptophyta</taxon>
        <taxon>Embryophyta</taxon>
        <taxon>Tracheophyta</taxon>
        <taxon>Spermatophyta</taxon>
        <taxon>Magnoliopsida</taxon>
        <taxon>eudicotyledons</taxon>
        <taxon>Gunneridae</taxon>
        <taxon>Pentapetalae</taxon>
        <taxon>rosids</taxon>
        <taxon>fabids</taxon>
        <taxon>Rosales</taxon>
        <taxon>Rosaceae</taxon>
        <taxon>Amygdaloideae</taxon>
        <taxon>Maleae</taxon>
        <taxon>Malus</taxon>
    </lineage>
</organism>
<proteinExistence type="inferred from homology"/>
<reference evidence="2 3" key="1">
    <citation type="submission" date="2018-10" db="EMBL/GenBank/DDBJ databases">
        <title>A high-quality apple genome assembly.</title>
        <authorList>
            <person name="Hu J."/>
        </authorList>
    </citation>
    <scope>NUCLEOTIDE SEQUENCE [LARGE SCALE GENOMIC DNA]</scope>
    <source>
        <strain evidence="3">cv. HFTH1</strain>
        <tissue evidence="2">Young leaf</tissue>
    </source>
</reference>
<dbReference type="GO" id="GO:0016298">
    <property type="term" value="F:lipase activity"/>
    <property type="evidence" value="ECO:0007669"/>
    <property type="project" value="InterPro"/>
</dbReference>
<evidence type="ECO:0000313" key="2">
    <source>
        <dbReference type="EMBL" id="RXH91069.1"/>
    </source>
</evidence>
<evidence type="ECO:0000256" key="1">
    <source>
        <dbReference type="ARBA" id="ARBA00008668"/>
    </source>
</evidence>
<evidence type="ECO:0008006" key="4">
    <source>
        <dbReference type="Google" id="ProtNLM"/>
    </source>
</evidence>
<dbReference type="PANTHER" id="PTHR35097:SF1">
    <property type="entry name" value="GDSL ESTERASE_LIPASE"/>
    <property type="match status" value="1"/>
</dbReference>
<dbReference type="EMBL" id="RDQH01000334">
    <property type="protein sequence ID" value="RXH91069.1"/>
    <property type="molecule type" value="Genomic_DNA"/>
</dbReference>
<evidence type="ECO:0000313" key="3">
    <source>
        <dbReference type="Proteomes" id="UP000290289"/>
    </source>
</evidence>
<dbReference type="InterPro" id="IPR036514">
    <property type="entry name" value="SGNH_hydro_sf"/>
</dbReference>
<dbReference type="GO" id="GO:0006629">
    <property type="term" value="P:lipid metabolic process"/>
    <property type="evidence" value="ECO:0007669"/>
    <property type="project" value="InterPro"/>
</dbReference>
<comment type="caution">
    <text evidence="2">The sequence shown here is derived from an EMBL/GenBank/DDBJ whole genome shotgun (WGS) entry which is preliminary data.</text>
</comment>
<accession>A0A498J5N3</accession>
<comment type="similarity">
    <text evidence="1">Belongs to the 'GDSL' lipolytic enzyme family.</text>
</comment>
<dbReference type="AlphaFoldDB" id="A0A498J5N3"/>
<dbReference type="InterPro" id="IPR008265">
    <property type="entry name" value="Lipase_GDSL_AS"/>
</dbReference>
<sequence length="618" mass="67015">MLSPKLVRLQMQSSYVIFVICFCNIISMNNVTEAATTVKLPENVTVPAIIIFGDSIVDTGNNNENFKTFARSNFLPYGKDLKGGMPTGRYSNGKVPSDFIAESFGIKELLPAYLDPTLQPNDILTGVVLAAGGAGYDPLTAKLAQFLYVENPRSFRKSTSSSSPLSGSVGVGRVSKMETVDFVADKIRGFTKSTQEMFDSLVHGRPRPSARRHPIEILKRLQREAFSDLMRLRDRQDKVERMVSLYGTSRGSPFQEASTLVRGEVDLLGAFLFVLNSEDEADHSSDALTRAGMRTGVDSKFAFETTVRENDTLVAEFVAGQKHKSSLSNLSECPLSLAKVSYTANVSNWLSAIAIPVGARCRDVAVLTSPSHQGKGLTDLSSFGPPLLNQHNGSAIGLMVKKSNVVASLAQFVSGLATQAGSGRVGRCLSTFGQIVYQLPGGTKLSLLGLHQIPKLSSERGEHRIGVLTIPLSSLVRRKPPETTVEGSLTQHTSPETMVEAFAPPLGTNSGSTGSVALMLESEIDEFTKLGGWIEMKQSNPKHLEWAVTVADDSEDSVGWGIGLNGILAGPNLWDRFQAESYFKFNLGKRFSVKPGVAYIRDGNAKMTAFMLRSNWSL</sequence>
<dbReference type="Gene3D" id="3.40.50.1110">
    <property type="entry name" value="SGNH hydrolase"/>
    <property type="match status" value="1"/>
</dbReference>
<dbReference type="Proteomes" id="UP000290289">
    <property type="component" value="Chromosome 8"/>
</dbReference>
<dbReference type="PROSITE" id="PS01098">
    <property type="entry name" value="LIPASE_GDSL_SER"/>
    <property type="match status" value="1"/>
</dbReference>
<keyword evidence="3" id="KW-1185">Reference proteome</keyword>
<gene>
    <name evidence="2" type="ORF">DVH24_020092</name>
</gene>
<name>A0A498J5N3_MALDO</name>
<dbReference type="PANTHER" id="PTHR35097">
    <property type="entry name" value="GDSL ESTERASE/LIPASE"/>
    <property type="match status" value="1"/>
</dbReference>
<protein>
    <recommendedName>
        <fullName evidence="4">GDSL esterase/lipase</fullName>
    </recommendedName>
</protein>